<comment type="caution">
    <text evidence="2">The sequence shown here is derived from an EMBL/GenBank/DDBJ whole genome shotgun (WGS) entry which is preliminary data.</text>
</comment>
<sequence length="183" mass="20656">MTKKTLFKALIIVIGCLVIFVFAFDNTWFERPLKATAGKALFNSPGTRLELKCSRDFLGLTNHGEAFEFYQYAVSNSDGIKVGSNSTLPDFENGLYDQQPSILQNVKSSSWQSTPVRTEDTVYMAVAEFGNLDGYSCSKHFVLNKYLKRSGSYYAFFAAYPVGNFVYVWVPAEQKLFLIKKRG</sequence>
<keyword evidence="3" id="KW-1185">Reference proteome</keyword>
<proteinExistence type="predicted"/>
<protein>
    <submittedName>
        <fullName evidence="2">Uncharacterized protein</fullName>
    </submittedName>
</protein>
<keyword evidence="1" id="KW-1133">Transmembrane helix</keyword>
<organism evidence="2 3">
    <name type="scientific">Hymenobacter lucidus</name>
    <dbReference type="NCBI Taxonomy" id="2880930"/>
    <lineage>
        <taxon>Bacteria</taxon>
        <taxon>Pseudomonadati</taxon>
        <taxon>Bacteroidota</taxon>
        <taxon>Cytophagia</taxon>
        <taxon>Cytophagales</taxon>
        <taxon>Hymenobacteraceae</taxon>
        <taxon>Hymenobacter</taxon>
    </lineage>
</organism>
<reference evidence="2" key="1">
    <citation type="submission" date="2021-10" db="EMBL/GenBank/DDBJ databases">
        <authorList>
            <person name="Dean J.D."/>
            <person name="Kim M.K."/>
            <person name="Newey C.N."/>
            <person name="Stoker T.S."/>
            <person name="Thompson D.W."/>
            <person name="Grose J.H."/>
        </authorList>
    </citation>
    <scope>NUCLEOTIDE SEQUENCE</scope>
    <source>
        <strain evidence="2">BT178</strain>
    </source>
</reference>
<evidence type="ECO:0000313" key="2">
    <source>
        <dbReference type="EMBL" id="MCB2409697.1"/>
    </source>
</evidence>
<accession>A0ABS8AW36</accession>
<keyword evidence="1" id="KW-0812">Transmembrane</keyword>
<dbReference type="EMBL" id="JAJADR010000005">
    <property type="protein sequence ID" value="MCB2409697.1"/>
    <property type="molecule type" value="Genomic_DNA"/>
</dbReference>
<evidence type="ECO:0000256" key="1">
    <source>
        <dbReference type="SAM" id="Phobius"/>
    </source>
</evidence>
<feature type="transmembrane region" description="Helical" evidence="1">
    <location>
        <begin position="6"/>
        <end position="24"/>
    </location>
</feature>
<keyword evidence="1" id="KW-0472">Membrane</keyword>
<name>A0ABS8AW36_9BACT</name>
<dbReference type="Proteomes" id="UP001165296">
    <property type="component" value="Unassembled WGS sequence"/>
</dbReference>
<evidence type="ECO:0000313" key="3">
    <source>
        <dbReference type="Proteomes" id="UP001165296"/>
    </source>
</evidence>
<dbReference type="RefSeq" id="WP_226177486.1">
    <property type="nucleotide sequence ID" value="NZ_JAJADR010000005.1"/>
</dbReference>
<feature type="transmembrane region" description="Helical" evidence="1">
    <location>
        <begin position="153"/>
        <end position="170"/>
    </location>
</feature>
<gene>
    <name evidence="2" type="ORF">LGH74_17025</name>
</gene>